<reference evidence="1" key="1">
    <citation type="submission" date="2022-04" db="EMBL/GenBank/DDBJ databases">
        <title>Chromosome-scale genome assembly of Holotrichia oblita Faldermann.</title>
        <authorList>
            <person name="Rongchong L."/>
        </authorList>
    </citation>
    <scope>NUCLEOTIDE SEQUENCE</scope>
    <source>
        <strain evidence="1">81SQS9</strain>
    </source>
</reference>
<organism evidence="1 2">
    <name type="scientific">Holotrichia oblita</name>
    <name type="common">Chafer beetle</name>
    <dbReference type="NCBI Taxonomy" id="644536"/>
    <lineage>
        <taxon>Eukaryota</taxon>
        <taxon>Metazoa</taxon>
        <taxon>Ecdysozoa</taxon>
        <taxon>Arthropoda</taxon>
        <taxon>Hexapoda</taxon>
        <taxon>Insecta</taxon>
        <taxon>Pterygota</taxon>
        <taxon>Neoptera</taxon>
        <taxon>Endopterygota</taxon>
        <taxon>Coleoptera</taxon>
        <taxon>Polyphaga</taxon>
        <taxon>Scarabaeiformia</taxon>
        <taxon>Scarabaeidae</taxon>
        <taxon>Melolonthinae</taxon>
        <taxon>Holotrichia</taxon>
    </lineage>
</organism>
<keyword evidence="2" id="KW-1185">Reference proteome</keyword>
<dbReference type="EMBL" id="CM043017">
    <property type="protein sequence ID" value="KAI4465933.1"/>
    <property type="molecule type" value="Genomic_DNA"/>
</dbReference>
<proteinExistence type="predicted"/>
<gene>
    <name evidence="1" type="ORF">MML48_3g00009083</name>
</gene>
<dbReference type="Proteomes" id="UP001056778">
    <property type="component" value="Chromosome 3"/>
</dbReference>
<evidence type="ECO:0000313" key="2">
    <source>
        <dbReference type="Proteomes" id="UP001056778"/>
    </source>
</evidence>
<evidence type="ECO:0000313" key="1">
    <source>
        <dbReference type="EMBL" id="KAI4465933.1"/>
    </source>
</evidence>
<accession>A0ACB9TGN3</accession>
<sequence>MSNKLDIILFGATGFTGKRTIPKLHKIITSERLSLTWGIAGRSEQKLKHTLKEIEENNGSICFINMYSNKYLKLSFLGGNLSHIPIIVADVNDSESLVKMASKAKVVINMIGPYRFYGEPIVKACLATSTHYLDVTGEPEFMEKIQLYYHEEAFKKQIYLISSCGMDSIPCDMGAIFMMKNFKGTLNSIEAFIHMTEEGGSHPGPTLNYATWASAVHGLANYEKLTEIRSKLFLNRLPRYKPNLKLKKTVSKNKITGNWCLPFPGADRSVMLRTQRFFFEQYNQRPVQVQCYYDFEKYYNAMLTIAMGSIFMSMCKYEWTRSLLLKYPRLFSLGSFTLGGPSEEKQKTSLYNLYLEGEGWSEKLSEPTEQFKSPPNKTISVKVTTRNPAYGATCTAAVLSAIMILTESDKMPNGCATDCHFIYTHLLNRMCFRGGCYTPGVAFGNTSLIQKLDKYGMKFEIRSKL</sequence>
<name>A0ACB9TGN3_HOLOL</name>
<comment type="caution">
    <text evidence="1">The sequence shown here is derived from an EMBL/GenBank/DDBJ whole genome shotgun (WGS) entry which is preliminary data.</text>
</comment>
<protein>
    <submittedName>
        <fullName evidence="1">Uncharacterized protein</fullName>
    </submittedName>
</protein>